<name>A0ABT4RNM2_9ACTN</name>
<feature type="region of interest" description="Disordered" evidence="1">
    <location>
        <begin position="328"/>
        <end position="347"/>
    </location>
</feature>
<dbReference type="EMBL" id="JAPCID010000033">
    <property type="protein sequence ID" value="MDA0140090.1"/>
    <property type="molecule type" value="Genomic_DNA"/>
</dbReference>
<gene>
    <name evidence="3" type="ORF">OJ962_21485</name>
</gene>
<evidence type="ECO:0000313" key="4">
    <source>
        <dbReference type="Proteomes" id="UP001147700"/>
    </source>
</evidence>
<evidence type="ECO:0000256" key="1">
    <source>
        <dbReference type="SAM" id="MobiDB-lite"/>
    </source>
</evidence>
<dbReference type="Proteomes" id="UP001147700">
    <property type="component" value="Unassembled WGS sequence"/>
</dbReference>
<keyword evidence="4" id="KW-1185">Reference proteome</keyword>
<dbReference type="NCBIfam" id="NF038324">
    <property type="entry name" value="DrmB_fam"/>
    <property type="match status" value="1"/>
</dbReference>
<evidence type="ECO:0000259" key="2">
    <source>
        <dbReference type="Pfam" id="PF09369"/>
    </source>
</evidence>
<dbReference type="InterPro" id="IPR047721">
    <property type="entry name" value="DrmB"/>
</dbReference>
<evidence type="ECO:0000313" key="3">
    <source>
        <dbReference type="EMBL" id="MDA0140090.1"/>
    </source>
</evidence>
<dbReference type="InterPro" id="IPR018973">
    <property type="entry name" value="MZB"/>
</dbReference>
<protein>
    <submittedName>
        <fullName evidence="3">DUF1998 domain-containing protein</fullName>
    </submittedName>
</protein>
<accession>A0ABT4RNM2</accession>
<comment type="caution">
    <text evidence="3">The sequence shown here is derived from an EMBL/GenBank/DDBJ whole genome shotgun (WGS) entry which is preliminary data.</text>
</comment>
<feature type="domain" description="MrfA-like Zn-binding" evidence="2">
    <location>
        <begin position="492"/>
        <end position="595"/>
    </location>
</feature>
<dbReference type="Pfam" id="PF09369">
    <property type="entry name" value="MZB"/>
    <property type="match status" value="1"/>
</dbReference>
<organism evidence="3 4">
    <name type="scientific">Solirubrobacter deserti</name>
    <dbReference type="NCBI Taxonomy" id="2282478"/>
    <lineage>
        <taxon>Bacteria</taxon>
        <taxon>Bacillati</taxon>
        <taxon>Actinomycetota</taxon>
        <taxon>Thermoleophilia</taxon>
        <taxon>Solirubrobacterales</taxon>
        <taxon>Solirubrobacteraceae</taxon>
        <taxon>Solirubrobacter</taxon>
    </lineage>
</organism>
<reference evidence="3" key="1">
    <citation type="submission" date="2022-10" db="EMBL/GenBank/DDBJ databases">
        <title>The WGS of Solirubrobacter sp. CPCC 204708.</title>
        <authorList>
            <person name="Jiang Z."/>
        </authorList>
    </citation>
    <scope>NUCLEOTIDE SEQUENCE</scope>
    <source>
        <strain evidence="3">CPCC 204708</strain>
    </source>
</reference>
<feature type="compositionally biased region" description="Acidic residues" evidence="1">
    <location>
        <begin position="334"/>
        <end position="343"/>
    </location>
</feature>
<proteinExistence type="predicted"/>
<sequence>MSRAPVRRAHMISPFGPGAMLVAPDGTSMIAAGLDHWFGQDENGTAADDAEFRIEEWRLQRRLGVGHFRLPPDYRRRRRGQVVPNVELTVPFLRFPQWHFCPWCKTLREVRLEATGRQKCTACEAEGRKRFLAQVPFVAMCDAGHLQDFPWREWVHRSAAPRCSGTMKLFSTGGATLANQRVTCSCGEKRNLGSITQAEGNSSFLARNLEPGTVYNCNGVTPQHGSSKPHSCNRPLRGSLRSASNVYFGVIRSAIYLPATSASSAAEELVALILETPDLITRIVTDHDSDRAPDAKRYRAGGYERMLRKYSDAEVEAAARAALDVELGARDVPQDDGDDEESEEQFRRAEAAVLSDSIDTPELTVRRGEADEYADVIPDAFSSLNLVERLRETRVLAGFSRIFPEQPPDREHRLAQLWKAPPVYQERWLPGYCVFGEGLFLRLSETRLKKWEAQPDVRDHVGKLVKFYATAQAKRNLRDRDLTPRFVLVHTLAHLLMNQLTFECGYSSAALKERLYVSSAADRPDAAVLIYTAAGDAEGTMGGLVRMGKPGYLENVLDAALRGATWCASDPVCMEIGTSAGQGPDSCNLAACHSCALVPETACEEFNRFLDRGLVVGTPSNPDLGFFPSCGWMA</sequence>